<keyword evidence="1" id="KW-0812">Transmembrane</keyword>
<dbReference type="AlphaFoldDB" id="A0A819HLK0"/>
<accession>A0A819HLK0</accession>
<protein>
    <recommendedName>
        <fullName evidence="4">Ferric oxidoreductase domain-containing protein</fullName>
    </recommendedName>
</protein>
<dbReference type="Proteomes" id="UP000663881">
    <property type="component" value="Unassembled WGS sequence"/>
</dbReference>
<evidence type="ECO:0008006" key="4">
    <source>
        <dbReference type="Google" id="ProtNLM"/>
    </source>
</evidence>
<evidence type="ECO:0000313" key="3">
    <source>
        <dbReference type="Proteomes" id="UP000663881"/>
    </source>
</evidence>
<dbReference type="EMBL" id="CAJOAY010001891">
    <property type="protein sequence ID" value="CAF3898975.1"/>
    <property type="molecule type" value="Genomic_DNA"/>
</dbReference>
<gene>
    <name evidence="2" type="ORF">OKA104_LOCUS24079</name>
</gene>
<comment type="caution">
    <text evidence="2">The sequence shown here is derived from an EMBL/GenBank/DDBJ whole genome shotgun (WGS) entry which is preliminary data.</text>
</comment>
<name>A0A819HLK0_9BILA</name>
<proteinExistence type="predicted"/>
<evidence type="ECO:0000313" key="2">
    <source>
        <dbReference type="EMBL" id="CAF3898975.1"/>
    </source>
</evidence>
<feature type="transmembrane region" description="Helical" evidence="1">
    <location>
        <begin position="55"/>
        <end position="76"/>
    </location>
</feature>
<feature type="transmembrane region" description="Helical" evidence="1">
    <location>
        <begin position="21"/>
        <end position="43"/>
    </location>
</feature>
<reference evidence="2" key="1">
    <citation type="submission" date="2021-02" db="EMBL/GenBank/DDBJ databases">
        <authorList>
            <person name="Nowell W R."/>
        </authorList>
    </citation>
    <scope>NUCLEOTIDE SEQUENCE</scope>
</reference>
<keyword evidence="1" id="KW-1133">Transmembrane helix</keyword>
<evidence type="ECO:0000256" key="1">
    <source>
        <dbReference type="SAM" id="Phobius"/>
    </source>
</evidence>
<sequence>MMNKPFDLIDGGCILQNNANRIVFLILYILISIALIIYVIIYRVIVLENHSVPQVIVRIGGMLVNFNYALAINLILKQTMTIIRRLYYLRLFISVDDHIDAHRLVGTMLFISALIHSLAYAINFAINLNGHSWFSLIFTTAA</sequence>
<organism evidence="2 3">
    <name type="scientific">Adineta steineri</name>
    <dbReference type="NCBI Taxonomy" id="433720"/>
    <lineage>
        <taxon>Eukaryota</taxon>
        <taxon>Metazoa</taxon>
        <taxon>Spiralia</taxon>
        <taxon>Gnathifera</taxon>
        <taxon>Rotifera</taxon>
        <taxon>Eurotatoria</taxon>
        <taxon>Bdelloidea</taxon>
        <taxon>Adinetida</taxon>
        <taxon>Adinetidae</taxon>
        <taxon>Adineta</taxon>
    </lineage>
</organism>
<feature type="transmembrane region" description="Helical" evidence="1">
    <location>
        <begin position="104"/>
        <end position="126"/>
    </location>
</feature>
<keyword evidence="1" id="KW-0472">Membrane</keyword>